<evidence type="ECO:0000313" key="5">
    <source>
        <dbReference type="Proteomes" id="UP000269721"/>
    </source>
</evidence>
<dbReference type="InterPro" id="IPR008937">
    <property type="entry name" value="Ras-like_GEF"/>
</dbReference>
<keyword evidence="1 2" id="KW-0344">Guanine-nucleotide releasing factor</keyword>
<evidence type="ECO:0000259" key="3">
    <source>
        <dbReference type="PROSITE" id="PS50009"/>
    </source>
</evidence>
<dbReference type="GO" id="GO:0005886">
    <property type="term" value="C:plasma membrane"/>
    <property type="evidence" value="ECO:0007669"/>
    <property type="project" value="TreeGrafter"/>
</dbReference>
<gene>
    <name evidence="4" type="ORF">BDK51DRAFT_17466</name>
</gene>
<dbReference type="Proteomes" id="UP000269721">
    <property type="component" value="Unassembled WGS sequence"/>
</dbReference>
<accession>A0A4P9WJ61</accession>
<dbReference type="AlphaFoldDB" id="A0A4P9WJ61"/>
<dbReference type="EMBL" id="KZ994431">
    <property type="protein sequence ID" value="RKO92949.1"/>
    <property type="molecule type" value="Genomic_DNA"/>
</dbReference>
<dbReference type="Gene3D" id="1.10.840.10">
    <property type="entry name" value="Ras guanine-nucleotide exchange factors catalytic domain"/>
    <property type="match status" value="1"/>
</dbReference>
<dbReference type="InterPro" id="IPR023578">
    <property type="entry name" value="Ras_GEF_dom_sf"/>
</dbReference>
<dbReference type="GO" id="GO:0005085">
    <property type="term" value="F:guanyl-nucleotide exchange factor activity"/>
    <property type="evidence" value="ECO:0007669"/>
    <property type="project" value="UniProtKB-KW"/>
</dbReference>
<proteinExistence type="predicted"/>
<dbReference type="InterPro" id="IPR001895">
    <property type="entry name" value="RASGEF_cat_dom"/>
</dbReference>
<organism evidence="4 5">
    <name type="scientific">Blyttiomyces helicus</name>
    <dbReference type="NCBI Taxonomy" id="388810"/>
    <lineage>
        <taxon>Eukaryota</taxon>
        <taxon>Fungi</taxon>
        <taxon>Fungi incertae sedis</taxon>
        <taxon>Chytridiomycota</taxon>
        <taxon>Chytridiomycota incertae sedis</taxon>
        <taxon>Chytridiomycetes</taxon>
        <taxon>Chytridiomycetes incertae sedis</taxon>
        <taxon>Blyttiomyces</taxon>
    </lineage>
</organism>
<evidence type="ECO:0000313" key="4">
    <source>
        <dbReference type="EMBL" id="RKO92949.1"/>
    </source>
</evidence>
<dbReference type="InterPro" id="IPR036964">
    <property type="entry name" value="RASGEF_cat_dom_sf"/>
</dbReference>
<reference evidence="5" key="1">
    <citation type="journal article" date="2018" name="Nat. Microbiol.">
        <title>Leveraging single-cell genomics to expand the fungal tree of life.</title>
        <authorList>
            <person name="Ahrendt S.R."/>
            <person name="Quandt C.A."/>
            <person name="Ciobanu D."/>
            <person name="Clum A."/>
            <person name="Salamov A."/>
            <person name="Andreopoulos B."/>
            <person name="Cheng J.F."/>
            <person name="Woyke T."/>
            <person name="Pelin A."/>
            <person name="Henrissat B."/>
            <person name="Reynolds N.K."/>
            <person name="Benny G.L."/>
            <person name="Smith M.E."/>
            <person name="James T.Y."/>
            <person name="Grigoriev I.V."/>
        </authorList>
    </citation>
    <scope>NUCLEOTIDE SEQUENCE [LARGE SCALE GENOMIC DNA]</scope>
</reference>
<dbReference type="PROSITE" id="PS50009">
    <property type="entry name" value="RASGEF_CAT"/>
    <property type="match status" value="1"/>
</dbReference>
<name>A0A4P9WJ61_9FUNG</name>
<dbReference type="PANTHER" id="PTHR23113">
    <property type="entry name" value="GUANINE NUCLEOTIDE EXCHANGE FACTOR"/>
    <property type="match status" value="1"/>
</dbReference>
<dbReference type="SMART" id="SM00147">
    <property type="entry name" value="RasGEF"/>
    <property type="match status" value="1"/>
</dbReference>
<dbReference type="Pfam" id="PF00617">
    <property type="entry name" value="RasGEF"/>
    <property type="match status" value="1"/>
</dbReference>
<dbReference type="GO" id="GO:0007265">
    <property type="term" value="P:Ras protein signal transduction"/>
    <property type="evidence" value="ECO:0007669"/>
    <property type="project" value="TreeGrafter"/>
</dbReference>
<dbReference type="SUPFAM" id="SSF48366">
    <property type="entry name" value="Ras GEF"/>
    <property type="match status" value="1"/>
</dbReference>
<protein>
    <submittedName>
        <fullName evidence="4">Ras guanine nucleotide exchange factor domain-containing protein</fullName>
    </submittedName>
</protein>
<feature type="domain" description="Ras-GEF" evidence="3">
    <location>
        <begin position="1"/>
        <end position="189"/>
    </location>
</feature>
<dbReference type="OrthoDB" id="546434at2759"/>
<evidence type="ECO:0000256" key="2">
    <source>
        <dbReference type="PROSITE-ProRule" id="PRU00168"/>
    </source>
</evidence>
<sequence length="195" mass="22421">MQQKLKDRVTSLKRFVYVAQACVKYNNYNTLFEIVAGLNLGPVTRLKKTWKSLPKKYWDVWNDLNRIVSSESSYRVYRQSLRTQREKSGSGAILPYLGVNLSDLTFAEDGNPTYVGAGESKATPEPANQRTINFSKFRLVSSIMQNVLQLQQGEFDFKVDERVQHFLRVQWTSLDDAELYEHSRNVEARVTSTVG</sequence>
<evidence type="ECO:0000256" key="1">
    <source>
        <dbReference type="ARBA" id="ARBA00022658"/>
    </source>
</evidence>
<keyword evidence="5" id="KW-1185">Reference proteome</keyword>
<dbReference type="PANTHER" id="PTHR23113:SF370">
    <property type="entry name" value="RAS GUANINE NUCLEOTIDE EXCHANGE FACTOR P"/>
    <property type="match status" value="1"/>
</dbReference>